<dbReference type="Gene3D" id="3.40.640.10">
    <property type="entry name" value="Type I PLP-dependent aspartate aminotransferase-like (Major domain)"/>
    <property type="match status" value="1"/>
</dbReference>
<dbReference type="PANTHER" id="PTHR43092:SF2">
    <property type="entry name" value="HERCYNYLCYSTEINE SULFOXIDE LYASE"/>
    <property type="match status" value="1"/>
</dbReference>
<accession>A0A167QRY9</accession>
<dbReference type="InterPro" id="IPR015421">
    <property type="entry name" value="PyrdxlP-dep_Trfase_major"/>
</dbReference>
<dbReference type="EMBL" id="KV440972">
    <property type="protein sequence ID" value="OAD80167.1"/>
    <property type="molecule type" value="Genomic_DNA"/>
</dbReference>
<dbReference type="Proteomes" id="UP000077315">
    <property type="component" value="Unassembled WGS sequence"/>
</dbReference>
<dbReference type="Pfam" id="PF00266">
    <property type="entry name" value="Aminotran_5"/>
    <property type="match status" value="1"/>
</dbReference>
<dbReference type="InterPro" id="IPR015424">
    <property type="entry name" value="PyrdxlP-dep_Trfase"/>
</dbReference>
<dbReference type="OrthoDB" id="5978656at2759"/>
<dbReference type="PANTHER" id="PTHR43092">
    <property type="entry name" value="L-CYSTEINE DESULFHYDRASE"/>
    <property type="match status" value="1"/>
</dbReference>
<evidence type="ECO:0000259" key="2">
    <source>
        <dbReference type="Pfam" id="PF00266"/>
    </source>
</evidence>
<evidence type="ECO:0000313" key="3">
    <source>
        <dbReference type="EMBL" id="OAD80167.1"/>
    </source>
</evidence>
<name>A0A167QRY9_PHYB8</name>
<dbReference type="STRING" id="763407.A0A167QRY9"/>
<sequence length="411" mass="46719">MAKTTSFGKHLRSDFFFEEDYTPLNHGSFGCYPRSLLPVLHEYQMKAEQHPDRWLRRDMFPVLDKNREILAKLINCDAKDIVFVTNASNAVNSILRSLPFEEGDKILCFNTAYNAVAKTTDYIKDSRKVELVKVELNYPLSDSQVVQVIKETITKQANPERFRLCVMDGISSVPGVVFPFEKVVKLLKEYKILSLVDGAHCIGQIPLNIRHADPDFFLSNCHKWLFAPRGCAVLYVAERLQRIIHPVIINADYQDHSDPADTTSTFQREFGWPGTCDFSPYMCIEKALEYRASIGGEEAIMSYCNNLANRGGELVAKILGTSVMENSEGSLTAAMVNVKLPLYNPRLEAKDIPDYFINTLIYEYKCMAAAYFHNGSWWIRLSAQVYNDLDDFEVVGKALLKVCTSLEKNKL</sequence>
<proteinExistence type="predicted"/>
<evidence type="ECO:0000256" key="1">
    <source>
        <dbReference type="ARBA" id="ARBA00022898"/>
    </source>
</evidence>
<feature type="domain" description="Aminotransferase class V" evidence="2">
    <location>
        <begin position="63"/>
        <end position="357"/>
    </location>
</feature>
<dbReference type="FunCoup" id="A0A167QRY9">
    <property type="interactions" value="15"/>
</dbReference>
<dbReference type="InterPro" id="IPR015422">
    <property type="entry name" value="PyrdxlP-dep_Trfase_small"/>
</dbReference>
<dbReference type="InterPro" id="IPR000192">
    <property type="entry name" value="Aminotrans_V_dom"/>
</dbReference>
<evidence type="ECO:0000313" key="4">
    <source>
        <dbReference type="Proteomes" id="UP000077315"/>
    </source>
</evidence>
<reference evidence="4" key="1">
    <citation type="submission" date="2015-06" db="EMBL/GenBank/DDBJ databases">
        <title>Expansion of signal transduction pathways in fungi by whole-genome duplication.</title>
        <authorList>
            <consortium name="DOE Joint Genome Institute"/>
            <person name="Corrochano L.M."/>
            <person name="Kuo A."/>
            <person name="Marcet-Houben M."/>
            <person name="Polaino S."/>
            <person name="Salamov A."/>
            <person name="Villalobos J.M."/>
            <person name="Alvarez M.I."/>
            <person name="Avalos J."/>
            <person name="Benito E.P."/>
            <person name="Benoit I."/>
            <person name="Burger G."/>
            <person name="Camino L.P."/>
            <person name="Canovas D."/>
            <person name="Cerda-Olmedo E."/>
            <person name="Cheng J.-F."/>
            <person name="Dominguez A."/>
            <person name="Elias M."/>
            <person name="Eslava A.P."/>
            <person name="Glaser F."/>
            <person name="Grimwood J."/>
            <person name="Gutierrez G."/>
            <person name="Heitman J."/>
            <person name="Henrissat B."/>
            <person name="Iturriaga E.A."/>
            <person name="Lang B.F."/>
            <person name="Lavin J.L."/>
            <person name="Lee S."/>
            <person name="Li W."/>
            <person name="Lindquist E."/>
            <person name="Lopez-Garcia S."/>
            <person name="Luque E.M."/>
            <person name="Marcos A.T."/>
            <person name="Martin J."/>
            <person name="McCluskey K."/>
            <person name="Medina H.R."/>
            <person name="Miralles-Duran A."/>
            <person name="Miyazaki A."/>
            <person name="Munoz-Torres E."/>
            <person name="Oguiza J.A."/>
            <person name="Ohm R."/>
            <person name="Olmedo M."/>
            <person name="Orejas M."/>
            <person name="Ortiz-Castellanos L."/>
            <person name="Pisabarro A.G."/>
            <person name="Rodriguez-Romero J."/>
            <person name="Ruiz-Herrera J."/>
            <person name="Ruiz-Vazquez R."/>
            <person name="Sanz C."/>
            <person name="Schackwitz W."/>
            <person name="Schmutz J."/>
            <person name="Shahriari M."/>
            <person name="Shelest E."/>
            <person name="Silva-Franco F."/>
            <person name="Soanes D."/>
            <person name="Syed K."/>
            <person name="Tagua V.G."/>
            <person name="Talbot N.J."/>
            <person name="Thon M."/>
            <person name="De vries R.P."/>
            <person name="Wiebenga A."/>
            <person name="Yadav J.S."/>
            <person name="Braun E.L."/>
            <person name="Baker S."/>
            <person name="Garre V."/>
            <person name="Horwitz B."/>
            <person name="Torres-Martinez S."/>
            <person name="Idnurm A."/>
            <person name="Herrera-Estrella A."/>
            <person name="Gabaldon T."/>
            <person name="Grigoriev I.V."/>
        </authorList>
    </citation>
    <scope>NUCLEOTIDE SEQUENCE [LARGE SCALE GENOMIC DNA]</scope>
    <source>
        <strain evidence="4">NRRL 1555(-)</strain>
    </source>
</reference>
<dbReference type="RefSeq" id="XP_018298207.1">
    <property type="nucleotide sequence ID" value="XM_018429366.1"/>
</dbReference>
<dbReference type="AlphaFoldDB" id="A0A167QRY9"/>
<organism evidence="3 4">
    <name type="scientific">Phycomyces blakesleeanus (strain ATCC 8743b / DSM 1359 / FGSC 10004 / NBRC 33097 / NRRL 1555)</name>
    <dbReference type="NCBI Taxonomy" id="763407"/>
    <lineage>
        <taxon>Eukaryota</taxon>
        <taxon>Fungi</taxon>
        <taxon>Fungi incertae sedis</taxon>
        <taxon>Mucoromycota</taxon>
        <taxon>Mucoromycotina</taxon>
        <taxon>Mucoromycetes</taxon>
        <taxon>Mucorales</taxon>
        <taxon>Phycomycetaceae</taxon>
        <taxon>Phycomyces</taxon>
    </lineage>
</organism>
<dbReference type="PROSITE" id="PS51257">
    <property type="entry name" value="PROKAR_LIPOPROTEIN"/>
    <property type="match status" value="1"/>
</dbReference>
<gene>
    <name evidence="3" type="ORF">PHYBLDRAFT_130479</name>
</gene>
<dbReference type="VEuPathDB" id="FungiDB:PHYBLDRAFT_130479"/>
<keyword evidence="1" id="KW-0663">Pyridoxal phosphate</keyword>
<dbReference type="Gene3D" id="3.90.1150.10">
    <property type="entry name" value="Aspartate Aminotransferase, domain 1"/>
    <property type="match status" value="1"/>
</dbReference>
<dbReference type="SUPFAM" id="SSF53383">
    <property type="entry name" value="PLP-dependent transferases"/>
    <property type="match status" value="1"/>
</dbReference>
<dbReference type="InParanoid" id="A0A167QRY9"/>
<keyword evidence="4" id="KW-1185">Reference proteome</keyword>
<protein>
    <recommendedName>
        <fullName evidence="2">Aminotransferase class V domain-containing protein</fullName>
    </recommendedName>
</protein>
<dbReference type="GeneID" id="28990272"/>